<evidence type="ECO:0000313" key="2">
    <source>
        <dbReference type="Proteomes" id="UP000239589"/>
    </source>
</evidence>
<dbReference type="AlphaFoldDB" id="A0A2S6CWQ1"/>
<dbReference type="OrthoDB" id="518114at2"/>
<proteinExistence type="predicted"/>
<evidence type="ECO:0000313" key="1">
    <source>
        <dbReference type="EMBL" id="PPJ64214.1"/>
    </source>
</evidence>
<comment type="caution">
    <text evidence="1">The sequence shown here is derived from an EMBL/GenBank/DDBJ whole genome shotgun (WGS) entry which is preliminary data.</text>
</comment>
<dbReference type="Proteomes" id="UP000239589">
    <property type="component" value="Unassembled WGS sequence"/>
</dbReference>
<protein>
    <submittedName>
        <fullName evidence="1">Uncharacterized protein</fullName>
    </submittedName>
</protein>
<gene>
    <name evidence="1" type="ORF">CUN59_05745</name>
</gene>
<keyword evidence="2" id="KW-1185">Reference proteome</keyword>
<organism evidence="1 2">
    <name type="scientific">Cuspidothrix issatschenkoi CHARLIE-1</name>
    <dbReference type="NCBI Taxonomy" id="2052836"/>
    <lineage>
        <taxon>Bacteria</taxon>
        <taxon>Bacillati</taxon>
        <taxon>Cyanobacteriota</taxon>
        <taxon>Cyanophyceae</taxon>
        <taxon>Nostocales</taxon>
        <taxon>Aphanizomenonaceae</taxon>
        <taxon>Cuspidothrix</taxon>
    </lineage>
</organism>
<name>A0A2S6CWQ1_9CYAN</name>
<dbReference type="EMBL" id="PGEM01000034">
    <property type="protein sequence ID" value="PPJ64214.1"/>
    <property type="molecule type" value="Genomic_DNA"/>
</dbReference>
<sequence length="71" mass="8293">MFRRNISTKISFIKHKSDSIKTGLTQKEPKVGVIHELPLRKNKVFSHILRKSYKNLSLVAYKHNQPFDGRS</sequence>
<reference evidence="1 2" key="1">
    <citation type="submission" date="2018-02" db="EMBL/GenBank/DDBJ databases">
        <title>Discovery of a pederin family compound in a non-symbiotic bloom-forming cyanobacterium.</title>
        <authorList>
            <person name="Kust A."/>
            <person name="Mares J."/>
            <person name="Jokela J."/>
            <person name="Urajova P."/>
            <person name="Hajek J."/>
            <person name="Saurav K."/>
            <person name="Voracova K."/>
            <person name="Fewer D.P."/>
            <person name="Haapaniemi E."/>
            <person name="Permi P."/>
            <person name="Rehakova K."/>
            <person name="Sivonen K."/>
            <person name="Hrouzek P."/>
        </authorList>
    </citation>
    <scope>NUCLEOTIDE SEQUENCE [LARGE SCALE GENOMIC DNA]</scope>
    <source>
        <strain evidence="1 2">CHARLIE-1</strain>
    </source>
</reference>
<accession>A0A2S6CWQ1</accession>